<dbReference type="Gene3D" id="3.40.525.10">
    <property type="entry name" value="CRAL-TRIO lipid binding domain"/>
    <property type="match status" value="1"/>
</dbReference>
<evidence type="ECO:0000313" key="3">
    <source>
        <dbReference type="Proteomes" id="UP000194236"/>
    </source>
</evidence>
<sequence>MTLPPPSEEILKKIDRIRQRFEKELETNGEQYHPVDIERVRNEQWQVERFVTDDIYQLDDDDGPFKALCDSLKWKKTFNVHDNNEQSFPKEFYELNEVEINGRDNDGHLIQWEATRNQRKFKELETVIREFMAYCLERLDRTAGRDGFIYVTDNGGAGLANVDMDLNRFKISAIEHYPQGLRKMYVVDLPWLLNGIMSMILAFMSPRLRALVHYCKKTELTKFMDIKHIPQRLNGVREKRSYPMDIRPLETMGKELNVDEKFIDSFYKLYKLQRTIQ</sequence>
<dbReference type="SMART" id="SM00516">
    <property type="entry name" value="SEC14"/>
    <property type="match status" value="1"/>
</dbReference>
<protein>
    <submittedName>
        <fullName evidence="2">Motile sperm domain containing 2-like protein</fullName>
    </submittedName>
</protein>
<dbReference type="AlphaFoldDB" id="A0A1Y3AZZ6"/>
<dbReference type="InterPro" id="IPR036865">
    <property type="entry name" value="CRAL-TRIO_dom_sf"/>
</dbReference>
<organism evidence="2 3">
    <name type="scientific">Euroglyphus maynei</name>
    <name type="common">Mayne's house dust mite</name>
    <dbReference type="NCBI Taxonomy" id="6958"/>
    <lineage>
        <taxon>Eukaryota</taxon>
        <taxon>Metazoa</taxon>
        <taxon>Ecdysozoa</taxon>
        <taxon>Arthropoda</taxon>
        <taxon>Chelicerata</taxon>
        <taxon>Arachnida</taxon>
        <taxon>Acari</taxon>
        <taxon>Acariformes</taxon>
        <taxon>Sarcoptiformes</taxon>
        <taxon>Astigmata</taxon>
        <taxon>Psoroptidia</taxon>
        <taxon>Analgoidea</taxon>
        <taxon>Pyroglyphidae</taxon>
        <taxon>Pyroglyphinae</taxon>
        <taxon>Euroglyphus</taxon>
    </lineage>
</organism>
<feature type="domain" description="CRAL-TRIO" evidence="1">
    <location>
        <begin position="68"/>
        <end position="241"/>
    </location>
</feature>
<proteinExistence type="predicted"/>
<name>A0A1Y3AZZ6_EURMA</name>
<dbReference type="EMBL" id="MUJZ01053749">
    <property type="protein sequence ID" value="OTF72976.1"/>
    <property type="molecule type" value="Genomic_DNA"/>
</dbReference>
<keyword evidence="3" id="KW-1185">Reference proteome</keyword>
<dbReference type="CDD" id="cd00170">
    <property type="entry name" value="SEC14"/>
    <property type="match status" value="1"/>
</dbReference>
<evidence type="ECO:0000259" key="1">
    <source>
        <dbReference type="PROSITE" id="PS50191"/>
    </source>
</evidence>
<dbReference type="SUPFAM" id="SSF52087">
    <property type="entry name" value="CRAL/TRIO domain"/>
    <property type="match status" value="1"/>
</dbReference>
<dbReference type="InterPro" id="IPR001251">
    <property type="entry name" value="CRAL-TRIO_dom"/>
</dbReference>
<dbReference type="PANTHER" id="PTHR46384:SF1">
    <property type="entry name" value="MOTILE SPERM DOMAIN-CONTAINING PROTEIN 2"/>
    <property type="match status" value="1"/>
</dbReference>
<dbReference type="Proteomes" id="UP000194236">
    <property type="component" value="Unassembled WGS sequence"/>
</dbReference>
<comment type="caution">
    <text evidence="2">The sequence shown here is derived from an EMBL/GenBank/DDBJ whole genome shotgun (WGS) entry which is preliminary data.</text>
</comment>
<gene>
    <name evidence="2" type="ORF">BLA29_005470</name>
</gene>
<dbReference type="PANTHER" id="PTHR46384">
    <property type="entry name" value="MOTILE SPERM DOMAIN-CONTAINING PROTEIN 2"/>
    <property type="match status" value="1"/>
</dbReference>
<dbReference type="InterPro" id="IPR053012">
    <property type="entry name" value="ER-organelle_contact"/>
</dbReference>
<reference evidence="2 3" key="1">
    <citation type="submission" date="2017-03" db="EMBL/GenBank/DDBJ databases">
        <title>Genome Survey of Euroglyphus maynei.</title>
        <authorList>
            <person name="Arlian L.G."/>
            <person name="Morgan M.S."/>
            <person name="Rider S.D."/>
        </authorList>
    </citation>
    <scope>NUCLEOTIDE SEQUENCE [LARGE SCALE GENOMIC DNA]</scope>
    <source>
        <strain evidence="2">Arlian Lab</strain>
        <tissue evidence="2">Whole body</tissue>
    </source>
</reference>
<dbReference type="GO" id="GO:0012505">
    <property type="term" value="C:endomembrane system"/>
    <property type="evidence" value="ECO:0007669"/>
    <property type="project" value="TreeGrafter"/>
</dbReference>
<dbReference type="GO" id="GO:0140284">
    <property type="term" value="C:endoplasmic reticulum-endosome membrane contact site"/>
    <property type="evidence" value="ECO:0007669"/>
    <property type="project" value="TreeGrafter"/>
</dbReference>
<accession>A0A1Y3AZZ6</accession>
<dbReference type="OrthoDB" id="6504392at2759"/>
<evidence type="ECO:0000313" key="2">
    <source>
        <dbReference type="EMBL" id="OTF72976.1"/>
    </source>
</evidence>
<dbReference type="Pfam" id="PF00650">
    <property type="entry name" value="CRAL_TRIO"/>
    <property type="match status" value="1"/>
</dbReference>
<dbReference type="PROSITE" id="PS50191">
    <property type="entry name" value="CRAL_TRIO"/>
    <property type="match status" value="1"/>
</dbReference>